<dbReference type="HOGENOM" id="CLU_418587_0_0_1"/>
<dbReference type="Proteomes" id="UP000030669">
    <property type="component" value="Unassembled WGS sequence"/>
</dbReference>
<proteinExistence type="predicted"/>
<dbReference type="RefSeq" id="XP_007869265.1">
    <property type="nucleotide sequence ID" value="XM_007871074.1"/>
</dbReference>
<dbReference type="GeneID" id="19309753"/>
<name>S7RCZ0_GLOTA</name>
<evidence type="ECO:0000313" key="1">
    <source>
        <dbReference type="EMBL" id="EPQ52065.1"/>
    </source>
</evidence>
<dbReference type="EMBL" id="KB469308">
    <property type="protein sequence ID" value="EPQ52065.1"/>
    <property type="molecule type" value="Genomic_DNA"/>
</dbReference>
<sequence>MSSEKPRIGIGGRWIQDRRQSIWREHKWKPSLRDGHTASSVVTRPSEPRSALRPRYQHEIPSNSSIAGIQYSTLAPARDQKSEAHLLNTVQSRRVRSAYAEVKDIREASREIPGGSESSSTLPRIPIGPLHVRSRSGRLAFFFPVFTEICGIVAPLRRISSELTAVAPVTDGCCTTSPTGVRNASGFTTTAKAGLRRLGGRRDSPDQSFLSLGRELKRCGVLPHDLSDKPQQIPPQLRVGQNQIELSIDSPPFTPKTQRCKPSCRGGEVARRAHAPEVAVTADDLELRILLDSVRLDFLASMFHIPGCAAEIRWGGIHFPQATSFGAPPNLVAAFEDSPLNTTVLHQIAGHVEQHEPGFSAPGTRHTTAGVWTKRGGPFVYTKAPPAVGATASSLDRRQMANLVVSNLSLLDLSRNLSKRIFIGRQYKGAANVGYCAGSAATHSDHTVSVGRVDVSAYRKDSQGLYVSKQCLQFNHVSRDVFPASPADRPFYGFPGAIMGDFFSCYMLKTDEANIRYGWLREGWGYHLIGGRCAGPSRLGISITGSQVWDHDSVILYGFAVIDSEVPGLTFSQCFYFFWHERDDHNSRRPEPGTTAELTIRCGNLTFKVQTGGSSQGSVRATLESHGIWTSLPKLIYCGTPIQMRRGGNSQFVGN</sequence>
<evidence type="ECO:0000313" key="2">
    <source>
        <dbReference type="Proteomes" id="UP000030669"/>
    </source>
</evidence>
<reference evidence="1 2" key="1">
    <citation type="journal article" date="2012" name="Science">
        <title>The Paleozoic origin of enzymatic lignin decomposition reconstructed from 31 fungal genomes.</title>
        <authorList>
            <person name="Floudas D."/>
            <person name="Binder M."/>
            <person name="Riley R."/>
            <person name="Barry K."/>
            <person name="Blanchette R.A."/>
            <person name="Henrissat B."/>
            <person name="Martinez A.T."/>
            <person name="Otillar R."/>
            <person name="Spatafora J.W."/>
            <person name="Yadav J.S."/>
            <person name="Aerts A."/>
            <person name="Benoit I."/>
            <person name="Boyd A."/>
            <person name="Carlson A."/>
            <person name="Copeland A."/>
            <person name="Coutinho P.M."/>
            <person name="de Vries R.P."/>
            <person name="Ferreira P."/>
            <person name="Findley K."/>
            <person name="Foster B."/>
            <person name="Gaskell J."/>
            <person name="Glotzer D."/>
            <person name="Gorecki P."/>
            <person name="Heitman J."/>
            <person name="Hesse C."/>
            <person name="Hori C."/>
            <person name="Igarashi K."/>
            <person name="Jurgens J.A."/>
            <person name="Kallen N."/>
            <person name="Kersten P."/>
            <person name="Kohler A."/>
            <person name="Kuees U."/>
            <person name="Kumar T.K.A."/>
            <person name="Kuo A."/>
            <person name="LaButti K."/>
            <person name="Larrondo L.F."/>
            <person name="Lindquist E."/>
            <person name="Ling A."/>
            <person name="Lombard V."/>
            <person name="Lucas S."/>
            <person name="Lundell T."/>
            <person name="Martin R."/>
            <person name="McLaughlin D.J."/>
            <person name="Morgenstern I."/>
            <person name="Morin E."/>
            <person name="Murat C."/>
            <person name="Nagy L.G."/>
            <person name="Nolan M."/>
            <person name="Ohm R.A."/>
            <person name="Patyshakuliyeva A."/>
            <person name="Rokas A."/>
            <person name="Ruiz-Duenas F.J."/>
            <person name="Sabat G."/>
            <person name="Salamov A."/>
            <person name="Samejima M."/>
            <person name="Schmutz J."/>
            <person name="Slot J.C."/>
            <person name="St John F."/>
            <person name="Stenlid J."/>
            <person name="Sun H."/>
            <person name="Sun S."/>
            <person name="Syed K."/>
            <person name="Tsang A."/>
            <person name="Wiebenga A."/>
            <person name="Young D."/>
            <person name="Pisabarro A."/>
            <person name="Eastwood D.C."/>
            <person name="Martin F."/>
            <person name="Cullen D."/>
            <person name="Grigoriev I.V."/>
            <person name="Hibbett D.S."/>
        </authorList>
    </citation>
    <scope>NUCLEOTIDE SEQUENCE [LARGE SCALE GENOMIC DNA]</scope>
    <source>
        <strain evidence="1 2">ATCC 11539</strain>
    </source>
</reference>
<accession>S7RCZ0</accession>
<dbReference type="KEGG" id="gtr:GLOTRDRAFT_95744"/>
<gene>
    <name evidence="1" type="ORF">GLOTRDRAFT_95744</name>
</gene>
<dbReference type="AlphaFoldDB" id="S7RCZ0"/>
<keyword evidence="2" id="KW-1185">Reference proteome</keyword>
<organism evidence="1 2">
    <name type="scientific">Gloeophyllum trabeum (strain ATCC 11539 / FP-39264 / Madison 617)</name>
    <name type="common">Brown rot fungus</name>
    <dbReference type="NCBI Taxonomy" id="670483"/>
    <lineage>
        <taxon>Eukaryota</taxon>
        <taxon>Fungi</taxon>
        <taxon>Dikarya</taxon>
        <taxon>Basidiomycota</taxon>
        <taxon>Agaricomycotina</taxon>
        <taxon>Agaricomycetes</taxon>
        <taxon>Gloeophyllales</taxon>
        <taxon>Gloeophyllaceae</taxon>
        <taxon>Gloeophyllum</taxon>
    </lineage>
</organism>
<protein>
    <submittedName>
        <fullName evidence="1">Uncharacterized protein</fullName>
    </submittedName>
</protein>